<name>A0A182Q9G3_9DIPT</name>
<evidence type="ECO:0000313" key="2">
    <source>
        <dbReference type="EnsemblMetazoa" id="AFAF005689-PA"/>
    </source>
</evidence>
<dbReference type="EnsemblMetazoa" id="AFAF005689-RA">
    <property type="protein sequence ID" value="AFAF005689-PA"/>
    <property type="gene ID" value="AFAF005689"/>
</dbReference>
<dbReference type="AlphaFoldDB" id="A0A182Q9G3"/>
<dbReference type="EMBL" id="AXCN02000371">
    <property type="status" value="NOT_ANNOTATED_CDS"/>
    <property type="molecule type" value="Genomic_DNA"/>
</dbReference>
<keyword evidence="1" id="KW-1133">Transmembrane helix</keyword>
<keyword evidence="1" id="KW-0472">Membrane</keyword>
<keyword evidence="3" id="KW-1185">Reference proteome</keyword>
<feature type="transmembrane region" description="Helical" evidence="1">
    <location>
        <begin position="101"/>
        <end position="122"/>
    </location>
</feature>
<reference evidence="2" key="2">
    <citation type="submission" date="2020-05" db="UniProtKB">
        <authorList>
            <consortium name="EnsemblMetazoa"/>
        </authorList>
    </citation>
    <scope>IDENTIFICATION</scope>
    <source>
        <strain evidence="2">FAR1</strain>
    </source>
</reference>
<sequence length="252" mass="27725">MRCSVDSSEVVKMQRRSASIEGCWRWSSVAVVLVTITLTISTVRAASLEAEERSAGTEIAESRTFGRIRRLQAMIVPVMFFLGVMKTLLAFLVAISLKTLFVGLSILMINVGLAMAKVIAFFKSKHSYEHHGSYSVHGGGGGGWSDKNIHVHIHNDGGYTQHGTIPVEFDHSPPTGLQHTAPSPFPSYGPPVFNTYGASSIRTSRGDTVADPVYVPAATDKNDNLYPKIFVSDRDKLDQIYAQWRQLNRNGR</sequence>
<evidence type="ECO:0000256" key="1">
    <source>
        <dbReference type="SAM" id="Phobius"/>
    </source>
</evidence>
<organism evidence="2 3">
    <name type="scientific">Anopheles farauti</name>
    <dbReference type="NCBI Taxonomy" id="69004"/>
    <lineage>
        <taxon>Eukaryota</taxon>
        <taxon>Metazoa</taxon>
        <taxon>Ecdysozoa</taxon>
        <taxon>Arthropoda</taxon>
        <taxon>Hexapoda</taxon>
        <taxon>Insecta</taxon>
        <taxon>Pterygota</taxon>
        <taxon>Neoptera</taxon>
        <taxon>Endopterygota</taxon>
        <taxon>Diptera</taxon>
        <taxon>Nematocera</taxon>
        <taxon>Culicoidea</taxon>
        <taxon>Culicidae</taxon>
        <taxon>Anophelinae</taxon>
        <taxon>Anopheles</taxon>
    </lineage>
</organism>
<keyword evidence="1" id="KW-0812">Transmembrane</keyword>
<proteinExistence type="predicted"/>
<feature type="transmembrane region" description="Helical" evidence="1">
    <location>
        <begin position="73"/>
        <end position="95"/>
    </location>
</feature>
<dbReference type="Proteomes" id="UP000075886">
    <property type="component" value="Unassembled WGS sequence"/>
</dbReference>
<dbReference type="VEuPathDB" id="VectorBase:AFAF005689"/>
<evidence type="ECO:0000313" key="3">
    <source>
        <dbReference type="Proteomes" id="UP000075886"/>
    </source>
</evidence>
<accession>A0A182Q9G3</accession>
<reference evidence="3" key="1">
    <citation type="submission" date="2014-01" db="EMBL/GenBank/DDBJ databases">
        <title>The Genome Sequence of Anopheles farauti FAR1 (V2).</title>
        <authorList>
            <consortium name="The Broad Institute Genomics Platform"/>
            <person name="Neafsey D.E."/>
            <person name="Besansky N."/>
            <person name="Howell P."/>
            <person name="Walton C."/>
            <person name="Young S.K."/>
            <person name="Zeng Q."/>
            <person name="Gargeya S."/>
            <person name="Fitzgerald M."/>
            <person name="Haas B."/>
            <person name="Abouelleil A."/>
            <person name="Allen A.W."/>
            <person name="Alvarado L."/>
            <person name="Arachchi H.M."/>
            <person name="Berlin A.M."/>
            <person name="Chapman S.B."/>
            <person name="Gainer-Dewar J."/>
            <person name="Goldberg J."/>
            <person name="Griggs A."/>
            <person name="Gujja S."/>
            <person name="Hansen M."/>
            <person name="Howarth C."/>
            <person name="Imamovic A."/>
            <person name="Ireland A."/>
            <person name="Larimer J."/>
            <person name="McCowan C."/>
            <person name="Murphy C."/>
            <person name="Pearson M."/>
            <person name="Poon T.W."/>
            <person name="Priest M."/>
            <person name="Roberts A."/>
            <person name="Saif S."/>
            <person name="Shea T."/>
            <person name="Sisk P."/>
            <person name="Sykes S."/>
            <person name="Wortman J."/>
            <person name="Nusbaum C."/>
            <person name="Birren B."/>
        </authorList>
    </citation>
    <scope>NUCLEOTIDE SEQUENCE [LARGE SCALE GENOMIC DNA]</scope>
    <source>
        <strain evidence="3">FAR1</strain>
    </source>
</reference>
<protein>
    <submittedName>
        <fullName evidence="2">Uncharacterized protein</fullName>
    </submittedName>
</protein>